<feature type="compositionally biased region" description="Low complexity" evidence="3">
    <location>
        <begin position="81"/>
        <end position="90"/>
    </location>
</feature>
<dbReference type="InterPro" id="IPR048287">
    <property type="entry name" value="TSPN-like_N"/>
</dbReference>
<feature type="compositionally biased region" description="Low complexity" evidence="3">
    <location>
        <begin position="48"/>
        <end position="68"/>
    </location>
</feature>
<feature type="compositionally biased region" description="Gly residues" evidence="3">
    <location>
        <begin position="429"/>
        <end position="446"/>
    </location>
</feature>
<accession>A0A9Y4JWQ6</accession>
<dbReference type="Gene3D" id="2.60.120.200">
    <property type="match status" value="1"/>
</dbReference>
<evidence type="ECO:0000256" key="3">
    <source>
        <dbReference type="SAM" id="MobiDB-lite"/>
    </source>
</evidence>
<dbReference type="InterPro" id="IPR013320">
    <property type="entry name" value="ConA-like_dom_sf"/>
</dbReference>
<reference evidence="7" key="1">
    <citation type="submission" date="2025-08" db="UniProtKB">
        <authorList>
            <consortium name="RefSeq"/>
        </authorList>
    </citation>
    <scope>IDENTIFICATION</scope>
</reference>
<keyword evidence="2" id="KW-0677">Repeat</keyword>
<protein>
    <submittedName>
        <fullName evidence="7">Collagen alpha-1(XVIII) chain-like</fullName>
    </submittedName>
</protein>
<sequence>MRRIQTVLLLLVLRACSSQAWLWFSGPKPTPETSTGTTAGTTGGTTGGTTEAVTGTTGTGTVTGTTGTGTVTGTTGKVTGTTGVATTTGGDAKQKAEEDDNLSGVGEEIINVATGIRKLVEAWDATPTTWTTNGSLGEQPEGANANTTEESGVSLLQLIGDPPPNAITRDYGPSGETAYVFTSAAASGQPALAHVPNPFYRHFSLIFHIKPSRSAASVLFSITDGPQRLMYIGVKLSAVQSGRQKVQFFYTEPDSEASYEAASFTVPSLVDTWSRFSLAVFEEQVTFYHGCDSEPQVVKFERSPDPMELDSAAGIFVGQAGGADDDKFQGSIAELKVVGNPRAAERLCDDEDDADAASGDYGSGESDRRQSGHSAKTTPASFRPVPEPPLTSSQGSRVKESGPGGAKGEKGDRGEKGLRGDRGPTGPKGEPGSGSGSGSSSGGGGQKGEKGAK</sequence>
<evidence type="ECO:0000259" key="5">
    <source>
        <dbReference type="SMART" id="SM00210"/>
    </source>
</evidence>
<keyword evidence="6" id="KW-1185">Reference proteome</keyword>
<dbReference type="SUPFAM" id="SSF49899">
    <property type="entry name" value="Concanavalin A-like lectins/glucanases"/>
    <property type="match status" value="1"/>
</dbReference>
<feature type="region of interest" description="Disordered" evidence="3">
    <location>
        <begin position="27"/>
        <end position="68"/>
    </location>
</feature>
<feature type="compositionally biased region" description="Basic and acidic residues" evidence="3">
    <location>
        <begin position="407"/>
        <end position="422"/>
    </location>
</feature>
<feature type="domain" description="Thrombospondin-like N-terminal" evidence="5">
    <location>
        <begin position="152"/>
        <end position="341"/>
    </location>
</feature>
<evidence type="ECO:0000313" key="7">
    <source>
        <dbReference type="RefSeq" id="XP_008283884.1"/>
    </source>
</evidence>
<feature type="chain" id="PRO_5041284103" evidence="4">
    <location>
        <begin position="21"/>
        <end position="453"/>
    </location>
</feature>
<name>A0A9Y4JWQ6_9TELE</name>
<dbReference type="FunFam" id="2.60.120.200:FF:000039">
    <property type="entry name" value="Collagen XV alpha 1 chain"/>
    <property type="match status" value="1"/>
</dbReference>
<evidence type="ECO:0000313" key="6">
    <source>
        <dbReference type="Proteomes" id="UP000694891"/>
    </source>
</evidence>
<evidence type="ECO:0000256" key="2">
    <source>
        <dbReference type="ARBA" id="ARBA00022737"/>
    </source>
</evidence>
<dbReference type="GeneID" id="103360035"/>
<feature type="region of interest" description="Disordered" evidence="3">
    <location>
        <begin position="81"/>
        <end position="100"/>
    </location>
</feature>
<dbReference type="Proteomes" id="UP000694891">
    <property type="component" value="Unplaced"/>
</dbReference>
<feature type="region of interest" description="Disordered" evidence="3">
    <location>
        <begin position="346"/>
        <end position="453"/>
    </location>
</feature>
<dbReference type="RefSeq" id="XP_008283884.1">
    <property type="nucleotide sequence ID" value="XM_008285662.1"/>
</dbReference>
<keyword evidence="1 4" id="KW-0732">Signal</keyword>
<feature type="signal peptide" evidence="4">
    <location>
        <begin position="1"/>
        <end position="20"/>
    </location>
</feature>
<evidence type="ECO:0000256" key="4">
    <source>
        <dbReference type="SAM" id="SignalP"/>
    </source>
</evidence>
<gene>
    <name evidence="7" type="primary">LOC103360035</name>
</gene>
<organism evidence="6 7">
    <name type="scientific">Stegastes partitus</name>
    <name type="common">bicolor damselfish</name>
    <dbReference type="NCBI Taxonomy" id="144197"/>
    <lineage>
        <taxon>Eukaryota</taxon>
        <taxon>Metazoa</taxon>
        <taxon>Chordata</taxon>
        <taxon>Craniata</taxon>
        <taxon>Vertebrata</taxon>
        <taxon>Euteleostomi</taxon>
        <taxon>Actinopterygii</taxon>
        <taxon>Neopterygii</taxon>
        <taxon>Teleostei</taxon>
        <taxon>Neoteleostei</taxon>
        <taxon>Acanthomorphata</taxon>
        <taxon>Ovalentaria</taxon>
        <taxon>Pomacentridae</taxon>
        <taxon>Stegastes</taxon>
    </lineage>
</organism>
<feature type="non-terminal residue" evidence="7">
    <location>
        <position position="453"/>
    </location>
</feature>
<evidence type="ECO:0000256" key="1">
    <source>
        <dbReference type="ARBA" id="ARBA00022729"/>
    </source>
</evidence>
<proteinExistence type="predicted"/>
<dbReference type="AlphaFoldDB" id="A0A9Y4JWQ6"/>
<dbReference type="SMART" id="SM00210">
    <property type="entry name" value="TSPN"/>
    <property type="match status" value="1"/>
</dbReference>